<dbReference type="SUPFAM" id="SSF141371">
    <property type="entry name" value="PilZ domain-like"/>
    <property type="match status" value="1"/>
</dbReference>
<gene>
    <name evidence="2" type="ORF">D2V04_16620</name>
</gene>
<protein>
    <submittedName>
        <fullName evidence="2">PilZ domain-containing protein</fullName>
    </submittedName>
</protein>
<reference evidence="2 3" key="1">
    <citation type="submission" date="2018-08" db="EMBL/GenBank/DDBJ databases">
        <title>Altererythrobacter sp.Ery1 and Ery12, the genome sequencing of novel strains in genus Alterythrobacter.</title>
        <authorList>
            <person name="Cheng H."/>
            <person name="Wu Y.-H."/>
            <person name="Fang C."/>
            <person name="Xu X.-W."/>
        </authorList>
    </citation>
    <scope>NUCLEOTIDE SEQUENCE [LARGE SCALE GENOMIC DNA]</scope>
    <source>
        <strain evidence="2 3">Ery1</strain>
    </source>
</reference>
<proteinExistence type="predicted"/>
<dbReference type="Pfam" id="PF07238">
    <property type="entry name" value="PilZ"/>
    <property type="match status" value="2"/>
</dbReference>
<dbReference type="RefSeq" id="WP_119514806.1">
    <property type="nucleotide sequence ID" value="NZ_QXFK01000019.1"/>
</dbReference>
<organism evidence="2 3">
    <name type="scientific">Pelagerythrobacter aerophilus</name>
    <dbReference type="NCBI Taxonomy" id="2306995"/>
    <lineage>
        <taxon>Bacteria</taxon>
        <taxon>Pseudomonadati</taxon>
        <taxon>Pseudomonadota</taxon>
        <taxon>Alphaproteobacteria</taxon>
        <taxon>Sphingomonadales</taxon>
        <taxon>Erythrobacteraceae</taxon>
        <taxon>Pelagerythrobacter</taxon>
    </lineage>
</organism>
<evidence type="ECO:0000313" key="3">
    <source>
        <dbReference type="Proteomes" id="UP000285092"/>
    </source>
</evidence>
<dbReference type="AlphaFoldDB" id="A0A418NEB6"/>
<keyword evidence="3" id="KW-1185">Reference proteome</keyword>
<evidence type="ECO:0000313" key="2">
    <source>
        <dbReference type="EMBL" id="RIV75883.1"/>
    </source>
</evidence>
<sequence length="210" mass="23546">MEQSAGDTAMNDGPLAEARAAPRFTLLIRSAKLIAPQGQFLCVIRDVSATGISLRGFHPLPDGDPLLLELQTGDRLPIERVWSRGLDSGYRFATPVEVGDVISETGEYPKRPLRLDLDLPLDLQWSGERIEADLVNLSQHGARIECAQFLAIRQPLWLMSDRLPEIEAKVRWRDGNRYGLTFDTTFNLREFALLAARLQCPRLLVEQPQG</sequence>
<evidence type="ECO:0000259" key="1">
    <source>
        <dbReference type="Pfam" id="PF07238"/>
    </source>
</evidence>
<dbReference type="OrthoDB" id="7929489at2"/>
<feature type="domain" description="PilZ" evidence="1">
    <location>
        <begin position="19"/>
        <end position="92"/>
    </location>
</feature>
<dbReference type="Gene3D" id="2.40.10.220">
    <property type="entry name" value="predicted glycosyltransferase like domains"/>
    <property type="match status" value="1"/>
</dbReference>
<accession>A0A418NEB6</accession>
<comment type="caution">
    <text evidence="2">The sequence shown here is derived from an EMBL/GenBank/DDBJ whole genome shotgun (WGS) entry which is preliminary data.</text>
</comment>
<dbReference type="GO" id="GO:0035438">
    <property type="term" value="F:cyclic-di-GMP binding"/>
    <property type="evidence" value="ECO:0007669"/>
    <property type="project" value="InterPro"/>
</dbReference>
<dbReference type="Proteomes" id="UP000285092">
    <property type="component" value="Unassembled WGS sequence"/>
</dbReference>
<dbReference type="InterPro" id="IPR009875">
    <property type="entry name" value="PilZ_domain"/>
</dbReference>
<dbReference type="EMBL" id="QXFK01000019">
    <property type="protein sequence ID" value="RIV75883.1"/>
    <property type="molecule type" value="Genomic_DNA"/>
</dbReference>
<name>A0A418NEB6_9SPHN</name>
<feature type="domain" description="PilZ" evidence="1">
    <location>
        <begin position="114"/>
        <end position="192"/>
    </location>
</feature>